<dbReference type="EMBL" id="QJKJ01005284">
    <property type="protein sequence ID" value="RDX90782.1"/>
    <property type="molecule type" value="Genomic_DNA"/>
</dbReference>
<keyword evidence="3" id="KW-1185">Reference proteome</keyword>
<dbReference type="OrthoDB" id="1600023at2759"/>
<dbReference type="AlphaFoldDB" id="A0A371GJN8"/>
<protein>
    <recommendedName>
        <fullName evidence="1">Tf2-1-like SH3-like domain-containing protein</fullName>
    </recommendedName>
</protein>
<feature type="domain" description="Tf2-1-like SH3-like" evidence="1">
    <location>
        <begin position="13"/>
        <end position="62"/>
    </location>
</feature>
<sequence length="79" mass="9323">MDKRRRNFQFKEGDHVFLRVMPMTGVGRAIKSRKFTPKFIGPYQILLRFGLIACQIALPSFFNLEERKSILSRLYGVMR</sequence>
<evidence type="ECO:0000313" key="3">
    <source>
        <dbReference type="Proteomes" id="UP000257109"/>
    </source>
</evidence>
<dbReference type="Pfam" id="PF24626">
    <property type="entry name" value="SH3_Tf2-1"/>
    <property type="match status" value="1"/>
</dbReference>
<dbReference type="Proteomes" id="UP000257109">
    <property type="component" value="Unassembled WGS sequence"/>
</dbReference>
<reference evidence="2" key="1">
    <citation type="submission" date="2018-05" db="EMBL/GenBank/DDBJ databases">
        <title>Draft genome of Mucuna pruriens seed.</title>
        <authorList>
            <person name="Nnadi N.E."/>
            <person name="Vos R."/>
            <person name="Hasami M.H."/>
            <person name="Devisetty U.K."/>
            <person name="Aguiy J.C."/>
        </authorList>
    </citation>
    <scope>NUCLEOTIDE SEQUENCE [LARGE SCALE GENOMIC DNA]</scope>
    <source>
        <strain evidence="2">JCA_2017</strain>
    </source>
</reference>
<name>A0A371GJN8_MUCPR</name>
<gene>
    <name evidence="2" type="ORF">CR513_27329</name>
</gene>
<organism evidence="2 3">
    <name type="scientific">Mucuna pruriens</name>
    <name type="common">Velvet bean</name>
    <name type="synonym">Dolichos pruriens</name>
    <dbReference type="NCBI Taxonomy" id="157652"/>
    <lineage>
        <taxon>Eukaryota</taxon>
        <taxon>Viridiplantae</taxon>
        <taxon>Streptophyta</taxon>
        <taxon>Embryophyta</taxon>
        <taxon>Tracheophyta</taxon>
        <taxon>Spermatophyta</taxon>
        <taxon>Magnoliopsida</taxon>
        <taxon>eudicotyledons</taxon>
        <taxon>Gunneridae</taxon>
        <taxon>Pentapetalae</taxon>
        <taxon>rosids</taxon>
        <taxon>fabids</taxon>
        <taxon>Fabales</taxon>
        <taxon>Fabaceae</taxon>
        <taxon>Papilionoideae</taxon>
        <taxon>50 kb inversion clade</taxon>
        <taxon>NPAAA clade</taxon>
        <taxon>indigoferoid/millettioid clade</taxon>
        <taxon>Phaseoleae</taxon>
        <taxon>Mucuna</taxon>
    </lineage>
</organism>
<evidence type="ECO:0000259" key="1">
    <source>
        <dbReference type="Pfam" id="PF24626"/>
    </source>
</evidence>
<feature type="non-terminal residue" evidence="2">
    <location>
        <position position="1"/>
    </location>
</feature>
<evidence type="ECO:0000313" key="2">
    <source>
        <dbReference type="EMBL" id="RDX90782.1"/>
    </source>
</evidence>
<dbReference type="InterPro" id="IPR056924">
    <property type="entry name" value="SH3_Tf2-1"/>
</dbReference>
<comment type="caution">
    <text evidence="2">The sequence shown here is derived from an EMBL/GenBank/DDBJ whole genome shotgun (WGS) entry which is preliminary data.</text>
</comment>
<proteinExistence type="predicted"/>
<accession>A0A371GJN8</accession>